<name>A0A381N0H2_9ZZZZ</name>
<dbReference type="Gene3D" id="3.40.390.30">
    <property type="entry name" value="Metalloproteases ('zincins'), catalytic domain"/>
    <property type="match status" value="1"/>
</dbReference>
<dbReference type="InterPro" id="IPR002036">
    <property type="entry name" value="YbeY"/>
</dbReference>
<evidence type="ECO:0000256" key="4">
    <source>
        <dbReference type="ARBA" id="ARBA00022723"/>
    </source>
</evidence>
<evidence type="ECO:0000256" key="2">
    <source>
        <dbReference type="ARBA" id="ARBA00010875"/>
    </source>
</evidence>
<dbReference type="GO" id="GO:0004519">
    <property type="term" value="F:endonuclease activity"/>
    <property type="evidence" value="ECO:0007669"/>
    <property type="project" value="UniProtKB-KW"/>
</dbReference>
<evidence type="ECO:0000256" key="7">
    <source>
        <dbReference type="ARBA" id="ARBA00022833"/>
    </source>
</evidence>
<keyword evidence="6" id="KW-0378">Hydrolase</keyword>
<dbReference type="GO" id="GO:0046872">
    <property type="term" value="F:metal ion binding"/>
    <property type="evidence" value="ECO:0007669"/>
    <property type="project" value="UniProtKB-KW"/>
</dbReference>
<keyword evidence="7" id="KW-0862">Zinc</keyword>
<dbReference type="InterPro" id="IPR023091">
    <property type="entry name" value="MetalPrtase_cat_dom_sf_prd"/>
</dbReference>
<keyword evidence="5" id="KW-0255">Endonuclease</keyword>
<reference evidence="8" key="1">
    <citation type="submission" date="2018-05" db="EMBL/GenBank/DDBJ databases">
        <authorList>
            <person name="Lanie J.A."/>
            <person name="Ng W.-L."/>
            <person name="Kazmierczak K.M."/>
            <person name="Andrzejewski T.M."/>
            <person name="Davidsen T.M."/>
            <person name="Wayne K.J."/>
            <person name="Tettelin H."/>
            <person name="Glass J.I."/>
            <person name="Rusch D."/>
            <person name="Podicherti R."/>
            <person name="Tsui H.-C.T."/>
            <person name="Winkler M.E."/>
        </authorList>
    </citation>
    <scope>NUCLEOTIDE SEQUENCE</scope>
</reference>
<dbReference type="PROSITE" id="PS01306">
    <property type="entry name" value="UPF0054"/>
    <property type="match status" value="1"/>
</dbReference>
<sequence length="125" mass="15564">MAGNKEVRALNKKFRKKDKTTDVLSFPFYKNIMQRDWRMDVNFRYDRLKKNHPAFNKKEFKEVYLGDIILNFYKINKKNFKRDFNRLWIHGFLHLLGYQHDTNKDFYKMRKLENRIFKQTEKTKC</sequence>
<evidence type="ECO:0000256" key="5">
    <source>
        <dbReference type="ARBA" id="ARBA00022759"/>
    </source>
</evidence>
<dbReference type="InterPro" id="IPR020549">
    <property type="entry name" value="YbeY_CS"/>
</dbReference>
<keyword evidence="3" id="KW-0540">Nuclease</keyword>
<evidence type="ECO:0000256" key="6">
    <source>
        <dbReference type="ARBA" id="ARBA00022801"/>
    </source>
</evidence>
<evidence type="ECO:0000256" key="3">
    <source>
        <dbReference type="ARBA" id="ARBA00022722"/>
    </source>
</evidence>
<dbReference type="SUPFAM" id="SSF55486">
    <property type="entry name" value="Metalloproteases ('zincins'), catalytic domain"/>
    <property type="match status" value="1"/>
</dbReference>
<organism evidence="8">
    <name type="scientific">marine metagenome</name>
    <dbReference type="NCBI Taxonomy" id="408172"/>
    <lineage>
        <taxon>unclassified sequences</taxon>
        <taxon>metagenomes</taxon>
        <taxon>ecological metagenomes</taxon>
    </lineage>
</organism>
<keyword evidence="4" id="KW-0479">Metal-binding</keyword>
<dbReference type="Pfam" id="PF02130">
    <property type="entry name" value="YbeY"/>
    <property type="match status" value="1"/>
</dbReference>
<dbReference type="EMBL" id="UINC01000051">
    <property type="protein sequence ID" value="SUZ48086.1"/>
    <property type="molecule type" value="Genomic_DNA"/>
</dbReference>
<dbReference type="PANTHER" id="PTHR46986:SF1">
    <property type="entry name" value="ENDORIBONUCLEASE YBEY, CHLOROPLASTIC"/>
    <property type="match status" value="1"/>
</dbReference>
<protein>
    <submittedName>
        <fullName evidence="8">Uncharacterized protein</fullName>
    </submittedName>
</protein>
<dbReference type="AlphaFoldDB" id="A0A381N0H2"/>
<comment type="similarity">
    <text evidence="2">Belongs to the endoribonuclease YbeY family.</text>
</comment>
<dbReference type="GO" id="GO:0006364">
    <property type="term" value="P:rRNA processing"/>
    <property type="evidence" value="ECO:0007669"/>
    <property type="project" value="InterPro"/>
</dbReference>
<comment type="cofactor">
    <cofactor evidence="1">
        <name>Zn(2+)</name>
        <dbReference type="ChEBI" id="CHEBI:29105"/>
    </cofactor>
</comment>
<dbReference type="NCBIfam" id="TIGR00043">
    <property type="entry name" value="rRNA maturation RNase YbeY"/>
    <property type="match status" value="1"/>
</dbReference>
<dbReference type="PANTHER" id="PTHR46986">
    <property type="entry name" value="ENDORIBONUCLEASE YBEY, CHLOROPLASTIC"/>
    <property type="match status" value="1"/>
</dbReference>
<gene>
    <name evidence="8" type="ORF">METZ01_LOCUS940</name>
</gene>
<dbReference type="GO" id="GO:0004222">
    <property type="term" value="F:metalloendopeptidase activity"/>
    <property type="evidence" value="ECO:0007669"/>
    <property type="project" value="InterPro"/>
</dbReference>
<proteinExistence type="inferred from homology"/>
<evidence type="ECO:0000256" key="1">
    <source>
        <dbReference type="ARBA" id="ARBA00001947"/>
    </source>
</evidence>
<evidence type="ECO:0000313" key="8">
    <source>
        <dbReference type="EMBL" id="SUZ48086.1"/>
    </source>
</evidence>
<accession>A0A381N0H2</accession>